<proteinExistence type="predicted"/>
<protein>
    <submittedName>
        <fullName evidence="2">Uncharacterized protein</fullName>
    </submittedName>
</protein>
<evidence type="ECO:0000313" key="3">
    <source>
        <dbReference type="Proteomes" id="UP000245768"/>
    </source>
</evidence>
<feature type="compositionally biased region" description="Polar residues" evidence="1">
    <location>
        <begin position="141"/>
        <end position="150"/>
    </location>
</feature>
<gene>
    <name evidence="2" type="ORF">FA10DRAFT_301862</name>
</gene>
<keyword evidence="3" id="KW-1185">Reference proteome</keyword>
<evidence type="ECO:0000313" key="2">
    <source>
        <dbReference type="EMBL" id="PWN90642.1"/>
    </source>
</evidence>
<feature type="compositionally biased region" description="Basic and acidic residues" evidence="1">
    <location>
        <begin position="1"/>
        <end position="10"/>
    </location>
</feature>
<accession>A0A316YNC0</accession>
<dbReference type="OrthoDB" id="3351992at2759"/>
<organism evidence="2 3">
    <name type="scientific">Acaromyces ingoldii</name>
    <dbReference type="NCBI Taxonomy" id="215250"/>
    <lineage>
        <taxon>Eukaryota</taxon>
        <taxon>Fungi</taxon>
        <taxon>Dikarya</taxon>
        <taxon>Basidiomycota</taxon>
        <taxon>Ustilaginomycotina</taxon>
        <taxon>Exobasidiomycetes</taxon>
        <taxon>Exobasidiales</taxon>
        <taxon>Cryptobasidiaceae</taxon>
        <taxon>Acaromyces</taxon>
    </lineage>
</organism>
<name>A0A316YNC0_9BASI</name>
<evidence type="ECO:0000256" key="1">
    <source>
        <dbReference type="SAM" id="MobiDB-lite"/>
    </source>
</evidence>
<reference evidence="2 3" key="1">
    <citation type="journal article" date="2018" name="Mol. Biol. Evol.">
        <title>Broad Genomic Sampling Reveals a Smut Pathogenic Ancestry of the Fungal Clade Ustilaginomycotina.</title>
        <authorList>
            <person name="Kijpornyongpan T."/>
            <person name="Mondo S.J."/>
            <person name="Barry K."/>
            <person name="Sandor L."/>
            <person name="Lee J."/>
            <person name="Lipzen A."/>
            <person name="Pangilinan J."/>
            <person name="LaButti K."/>
            <person name="Hainaut M."/>
            <person name="Henrissat B."/>
            <person name="Grigoriev I.V."/>
            <person name="Spatafora J.W."/>
            <person name="Aime M.C."/>
        </authorList>
    </citation>
    <scope>NUCLEOTIDE SEQUENCE [LARGE SCALE GENOMIC DNA]</scope>
    <source>
        <strain evidence="2 3">MCA 4198</strain>
    </source>
</reference>
<sequence length="150" mass="15886">MAEKQHEQKQKQQHHVPIVRPGASPQGPPGWAEAQQDQEGTMEAERVDEYLPQEGAQTLGSRKEHAAGEAGAGPGHGRQSSASTYNTAQTAASSASSEPQSGKEGLGAKIKDKIHLVGEKMALVPAKEGREGLDDVERAARTQNASTMPE</sequence>
<dbReference type="AlphaFoldDB" id="A0A316YNC0"/>
<feature type="compositionally biased region" description="Low complexity" evidence="1">
    <location>
        <begin position="77"/>
        <end position="100"/>
    </location>
</feature>
<dbReference type="InParanoid" id="A0A316YNC0"/>
<dbReference type="GeneID" id="37046952"/>
<dbReference type="Proteomes" id="UP000245768">
    <property type="component" value="Unassembled WGS sequence"/>
</dbReference>
<dbReference type="RefSeq" id="XP_025377840.1">
    <property type="nucleotide sequence ID" value="XM_025525036.1"/>
</dbReference>
<feature type="region of interest" description="Disordered" evidence="1">
    <location>
        <begin position="125"/>
        <end position="150"/>
    </location>
</feature>
<feature type="compositionally biased region" description="Basic and acidic residues" evidence="1">
    <location>
        <begin position="127"/>
        <end position="140"/>
    </location>
</feature>
<feature type="region of interest" description="Disordered" evidence="1">
    <location>
        <begin position="1"/>
        <end position="108"/>
    </location>
</feature>
<dbReference type="EMBL" id="KZ819636">
    <property type="protein sequence ID" value="PWN90642.1"/>
    <property type="molecule type" value="Genomic_DNA"/>
</dbReference>